<sequence>MDPGINRAEQLYLAWEERQKSLLGLMGTGVDERKMKKLKCRFLSAGLFRVSVRPSEMERLYIQVLRSVTAKLRKELYPNLLLRFFVGLKAVVIDKSVHLSRFSRLREENISSLKEQLSSLGLGNVDLRLEERLDYERQRIVLDVVRGLNTGEKLSLQLSFEREDIGVYRFSGFNGRMLGKDGSERSCFFSREAGIDLVEAINLLRGGSVLKEYQGLDGNLGKCWVKVNDTAKDFSSSPLLYFSGTGQEYDLKKQLLDHAIALECYAISTEVVLRGLEQGNRMKINVPGKDKFYIRADPFENRLEFFDSGKKEIAFEQFKDMLVPVKAQPSFGLGADKQLDMREENQLEMGR</sequence>
<gene>
    <name evidence="1" type="ORF">SAMN04488024_101611</name>
</gene>
<accession>A0A1G6K0D2</accession>
<dbReference type="RefSeq" id="WP_090764377.1">
    <property type="nucleotide sequence ID" value="NZ_FMZH01000001.1"/>
</dbReference>
<keyword evidence="2" id="KW-1185">Reference proteome</keyword>
<evidence type="ECO:0000313" key="2">
    <source>
        <dbReference type="Proteomes" id="UP000199455"/>
    </source>
</evidence>
<proteinExistence type="predicted"/>
<dbReference type="EMBL" id="FMZH01000001">
    <property type="protein sequence ID" value="SDC24338.1"/>
    <property type="molecule type" value="Genomic_DNA"/>
</dbReference>
<name>A0A1G6K0D2_9SPHI</name>
<dbReference type="AlphaFoldDB" id="A0A1G6K0D2"/>
<protein>
    <submittedName>
        <fullName evidence="1">Uncharacterized protein</fullName>
    </submittedName>
</protein>
<organism evidence="1 2">
    <name type="scientific">Pedobacter soli</name>
    <dbReference type="NCBI Taxonomy" id="390242"/>
    <lineage>
        <taxon>Bacteria</taxon>
        <taxon>Pseudomonadati</taxon>
        <taxon>Bacteroidota</taxon>
        <taxon>Sphingobacteriia</taxon>
        <taxon>Sphingobacteriales</taxon>
        <taxon>Sphingobacteriaceae</taxon>
        <taxon>Pedobacter</taxon>
    </lineage>
</organism>
<dbReference type="Proteomes" id="UP000199455">
    <property type="component" value="Unassembled WGS sequence"/>
</dbReference>
<reference evidence="2" key="1">
    <citation type="submission" date="2016-10" db="EMBL/GenBank/DDBJ databases">
        <authorList>
            <person name="Varghese N."/>
            <person name="Submissions S."/>
        </authorList>
    </citation>
    <scope>NUCLEOTIDE SEQUENCE [LARGE SCALE GENOMIC DNA]</scope>
    <source>
        <strain evidence="2">DSM 18609</strain>
    </source>
</reference>
<evidence type="ECO:0000313" key="1">
    <source>
        <dbReference type="EMBL" id="SDC24338.1"/>
    </source>
</evidence>
<dbReference type="STRING" id="390242.SAMN04488024_101611"/>